<protein>
    <submittedName>
        <fullName evidence="1">Uncharacterized protein</fullName>
    </submittedName>
</protein>
<name>A0A964XQC7_9PROT</name>
<organism evidence="1 2">
    <name type="scientific">Candidatus Fonsibacter lacus</name>
    <dbReference type="NCBI Taxonomy" id="2576439"/>
    <lineage>
        <taxon>Bacteria</taxon>
        <taxon>Pseudomonadati</taxon>
        <taxon>Pseudomonadota</taxon>
        <taxon>Alphaproteobacteria</taxon>
        <taxon>Candidatus Pelagibacterales</taxon>
        <taxon>Candidatus Pelagibacterales incertae sedis</taxon>
        <taxon>Candidatus Fonsibacter</taxon>
    </lineage>
</organism>
<evidence type="ECO:0000313" key="2">
    <source>
        <dbReference type="Proteomes" id="UP000713222"/>
    </source>
</evidence>
<dbReference type="Proteomes" id="UP000713222">
    <property type="component" value="Unassembled WGS sequence"/>
</dbReference>
<evidence type="ECO:0000313" key="1">
    <source>
        <dbReference type="EMBL" id="NBN88038.1"/>
    </source>
</evidence>
<sequence>MTTDQELEQIGQALSGVMQAVASIEAASKQIRLRVYQPPAETLQQHLHDAILRISTLEGTVATLRERLHALEVDVDAMGQVPAKRISLDGCE</sequence>
<dbReference type="EMBL" id="RGET01000039">
    <property type="protein sequence ID" value="NBN88038.1"/>
    <property type="molecule type" value="Genomic_DNA"/>
</dbReference>
<reference evidence="1" key="1">
    <citation type="submission" date="2018-10" db="EMBL/GenBank/DDBJ databases">
        <title>Iterative Subtractive Binning of Freshwater Chronoseries Metagenomes Recovers Nearly Complete Genomes from over Four Hundred Novel Species.</title>
        <authorList>
            <person name="Rodriguez-R L.M."/>
            <person name="Tsementzi D."/>
            <person name="Luo C."/>
            <person name="Konstantinidis K.T."/>
        </authorList>
    </citation>
    <scope>NUCLEOTIDE SEQUENCE</scope>
    <source>
        <strain evidence="1">WB7_6_001</strain>
    </source>
</reference>
<dbReference type="AlphaFoldDB" id="A0A964XQC7"/>
<accession>A0A964XQC7</accession>
<gene>
    <name evidence="1" type="ORF">EBV32_02980</name>
</gene>
<proteinExistence type="predicted"/>
<comment type="caution">
    <text evidence="1">The sequence shown here is derived from an EMBL/GenBank/DDBJ whole genome shotgun (WGS) entry which is preliminary data.</text>
</comment>